<dbReference type="Proteomes" id="UP000075806">
    <property type="component" value="Unassembled WGS sequence"/>
</dbReference>
<dbReference type="RefSeq" id="WP_061947214.1">
    <property type="nucleotide sequence ID" value="NZ_LTAO01000001.1"/>
</dbReference>
<evidence type="ECO:0000313" key="2">
    <source>
        <dbReference type="EMBL" id="KYG34962.1"/>
    </source>
</evidence>
<protein>
    <submittedName>
        <fullName evidence="2">Uncharacterized protein</fullName>
    </submittedName>
</protein>
<organism evidence="2 3">
    <name type="scientific">Alkalihalobacillus trypoxylicola</name>
    <dbReference type="NCBI Taxonomy" id="519424"/>
    <lineage>
        <taxon>Bacteria</taxon>
        <taxon>Bacillati</taxon>
        <taxon>Bacillota</taxon>
        <taxon>Bacilli</taxon>
        <taxon>Bacillales</taxon>
        <taxon>Bacillaceae</taxon>
        <taxon>Alkalihalobacillus</taxon>
    </lineage>
</organism>
<proteinExistence type="predicted"/>
<comment type="caution">
    <text evidence="2">The sequence shown here is derived from an EMBL/GenBank/DDBJ whole genome shotgun (WGS) entry which is preliminary data.</text>
</comment>
<evidence type="ECO:0000256" key="1">
    <source>
        <dbReference type="SAM" id="Phobius"/>
    </source>
</evidence>
<keyword evidence="1" id="KW-0812">Transmembrane</keyword>
<accession>A0A162F7D6</accession>
<sequence>MRKYLKWILSITACLLLYVMYMSFFYNPHEIDVHVKNETHEAIMGLSITYTNVESPIELPAIQAGETHSIKIDIMESSNEQFHEGSMELHYHEKYEKTIIGYFGKGYNGKVDIIIEEIDSNGQLSIESSTTVR</sequence>
<dbReference type="EMBL" id="LTAO01000001">
    <property type="protein sequence ID" value="KYG34962.1"/>
    <property type="molecule type" value="Genomic_DNA"/>
</dbReference>
<name>A0A162F7D6_9BACI</name>
<dbReference type="OrthoDB" id="1957425at2"/>
<keyword evidence="1" id="KW-1133">Transmembrane helix</keyword>
<evidence type="ECO:0000313" key="3">
    <source>
        <dbReference type="Proteomes" id="UP000075806"/>
    </source>
</evidence>
<keyword evidence="1" id="KW-0472">Membrane</keyword>
<feature type="transmembrane region" description="Helical" evidence="1">
    <location>
        <begin position="7"/>
        <end position="26"/>
    </location>
</feature>
<dbReference type="AlphaFoldDB" id="A0A162F7D6"/>
<gene>
    <name evidence="2" type="ORF">AZF04_01110</name>
</gene>
<reference evidence="2" key="1">
    <citation type="submission" date="2016-02" db="EMBL/GenBank/DDBJ databases">
        <title>Genome sequence of Bacillus trypoxylicola KCTC 13244(T).</title>
        <authorList>
            <person name="Jeong H."/>
            <person name="Park S.-H."/>
            <person name="Choi S.-K."/>
        </authorList>
    </citation>
    <scope>NUCLEOTIDE SEQUENCE [LARGE SCALE GENOMIC DNA]</scope>
    <source>
        <strain evidence="2">KCTC 13244</strain>
    </source>
</reference>
<keyword evidence="3" id="KW-1185">Reference proteome</keyword>